<sequence>MTEKELYELRDIFLQLGKLVQKYGENYYTIQIKAISDIIKCIDSEENEKEKTEYILDRYKILYPSKGGLSDFYIYDDDFQTRLKLNEPLDELKDKLWMIMKQYI</sequence>
<protein>
    <submittedName>
        <fullName evidence="1">Uncharacterized protein</fullName>
    </submittedName>
</protein>
<dbReference type="Proteomes" id="UP001209666">
    <property type="component" value="Unassembled WGS sequence"/>
</dbReference>
<organism evidence="1 2">
    <name type="scientific">Roseburia amylophila</name>
    <dbReference type="NCBI Taxonomy" id="2981794"/>
    <lineage>
        <taxon>Bacteria</taxon>
        <taxon>Bacillati</taxon>
        <taxon>Bacillota</taxon>
        <taxon>Clostridia</taxon>
        <taxon>Lachnospirales</taxon>
        <taxon>Lachnospiraceae</taxon>
        <taxon>Roseburia</taxon>
    </lineage>
</organism>
<reference evidence="1 2" key="1">
    <citation type="journal article" date="2021" name="ISME Commun">
        <title>Automated analysis of genomic sequences facilitates high-throughput and comprehensive description of bacteria.</title>
        <authorList>
            <person name="Hitch T.C.A."/>
        </authorList>
    </citation>
    <scope>NUCLEOTIDE SEQUENCE [LARGE SCALE GENOMIC DNA]</scope>
    <source>
        <strain evidence="1 2">Sanger_19</strain>
    </source>
</reference>
<dbReference type="EMBL" id="JAOQKI010000035">
    <property type="protein sequence ID" value="MCU6718303.1"/>
    <property type="molecule type" value="Genomic_DNA"/>
</dbReference>
<gene>
    <name evidence="1" type="ORF">OCV43_13755</name>
</gene>
<keyword evidence="2" id="KW-1185">Reference proteome</keyword>
<proteinExistence type="predicted"/>
<name>A0ABT2SI03_9FIRM</name>
<evidence type="ECO:0000313" key="1">
    <source>
        <dbReference type="EMBL" id="MCU6718303.1"/>
    </source>
</evidence>
<dbReference type="RefSeq" id="WP_118087641.1">
    <property type="nucleotide sequence ID" value="NZ_JAOQKI010000035.1"/>
</dbReference>
<comment type="caution">
    <text evidence="1">The sequence shown here is derived from an EMBL/GenBank/DDBJ whole genome shotgun (WGS) entry which is preliminary data.</text>
</comment>
<evidence type="ECO:0000313" key="2">
    <source>
        <dbReference type="Proteomes" id="UP001209666"/>
    </source>
</evidence>
<accession>A0ABT2SI03</accession>